<evidence type="ECO:0000256" key="5">
    <source>
        <dbReference type="PROSITE-ProRule" id="PRU00560"/>
    </source>
</evidence>
<organism evidence="7 8">
    <name type="scientific">Periweissella cryptocerci</name>
    <dbReference type="NCBI Taxonomy" id="2506420"/>
    <lineage>
        <taxon>Bacteria</taxon>
        <taxon>Bacillati</taxon>
        <taxon>Bacillota</taxon>
        <taxon>Bacilli</taxon>
        <taxon>Lactobacillales</taxon>
        <taxon>Lactobacillaceae</taxon>
        <taxon>Periweissella</taxon>
    </lineage>
</organism>
<accession>A0A4P6YUJ7</accession>
<feature type="binding site" evidence="5">
    <location>
        <begin position="229"/>
        <end position="236"/>
    </location>
    <ligand>
        <name>ATP</name>
        <dbReference type="ChEBI" id="CHEBI:30616"/>
    </ligand>
</feature>
<proteinExistence type="predicted"/>
<dbReference type="GO" id="GO:0016787">
    <property type="term" value="F:hydrolase activity"/>
    <property type="evidence" value="ECO:0007669"/>
    <property type="project" value="UniProtKB-UniRule"/>
</dbReference>
<evidence type="ECO:0000256" key="3">
    <source>
        <dbReference type="ARBA" id="ARBA00022806"/>
    </source>
</evidence>
<keyword evidence="8" id="KW-1185">Reference proteome</keyword>
<dbReference type="SUPFAM" id="SSF52540">
    <property type="entry name" value="P-loop containing nucleoside triphosphate hydrolases"/>
    <property type="match status" value="1"/>
</dbReference>
<keyword evidence="2 5" id="KW-0378">Hydrolase</keyword>
<dbReference type="Proteomes" id="UP000292886">
    <property type="component" value="Chromosome"/>
</dbReference>
<dbReference type="EMBL" id="CP037940">
    <property type="protein sequence ID" value="QBO36396.1"/>
    <property type="molecule type" value="Genomic_DNA"/>
</dbReference>
<dbReference type="InterPro" id="IPR027785">
    <property type="entry name" value="UvrD-like_helicase_C"/>
</dbReference>
<dbReference type="RefSeq" id="WP_133363473.1">
    <property type="nucleotide sequence ID" value="NZ_CP037940.1"/>
</dbReference>
<dbReference type="InterPro" id="IPR027417">
    <property type="entry name" value="P-loop_NTPase"/>
</dbReference>
<protein>
    <submittedName>
        <fullName evidence="7">ATP-dependent DNA helicase</fullName>
    </submittedName>
</protein>
<evidence type="ECO:0000259" key="6">
    <source>
        <dbReference type="PROSITE" id="PS51198"/>
    </source>
</evidence>
<dbReference type="OrthoDB" id="9787585at2"/>
<sequence>MADQIHEYEQSHLTDVLEKIKIAQVKTQAELDKTEKDRSDIEAGWGDVRIKTSTYENMLDTALSVRQQQQLITERQNSFQHATTRLETLKKLEVNPYFARIDFQERGEQKAETIYIGLGSFSDTPDHFLIYDWRAPISSIYYDGGLGEVTYLTPDGNQTVDVDLKRQFQIADGVVVTIFDTDEAVGDQMLLEALSGDSDTKMKSIVTTIQKEQNKIIRNTAADLLFVQGAAGSGKTAAVLQRVAYLLYRYRGNLDSGQVVLFSPNQLFNDYIDQVLPELGEQNMVQMTYFQYSNRRLPNMRVETLQERFEEDNDLAAQRITNFKGSLAFFKVVQQYAETLNRSNVRFRDIKFQGEAFFDKDKIAKMFYGYNENYKLGQRLNATKDSLTNSLTGKVGSELKQKWVEEAIQNLTKTEIDSLFGDEPREFASEEKEYNFLARKIVTEAFKPIAHAIHRNRFINVNAQFAHFLRSVPNFVDLNQWGITADDWSKSVTKTVTDFKDKRLSLADVSAYLYLYDLLTGKHGERDIRFVFIDEIQDYTAFQLAFLKFSFPKAKFTMLGDLNQAIFTKENSRTLLQELGTLFDSDKIEVVQLTQTYRSTQQITDFSKEILVNGETITAFNRSGNLPTVTIEDNSAALYARLVSQINTNNGMNETTAIITKSLAEGEAVYAELKQQDVAVTLIRSENQRLAHGVIIVPSYLAKGLEFDAVVIWDASKKMYPLEDERQLLYTIASRAMHQLTVLALDELTPLLDRVNPDLYEVTE</sequence>
<dbReference type="InterPro" id="IPR048228">
    <property type="entry name" value="HelD_bacillota"/>
</dbReference>
<name>A0A4P6YUJ7_9LACO</name>
<dbReference type="InterPro" id="IPR014016">
    <property type="entry name" value="UvrD-like_ATP-bd"/>
</dbReference>
<dbReference type="Pfam" id="PF13538">
    <property type="entry name" value="UvrD_C_2"/>
    <property type="match status" value="1"/>
</dbReference>
<dbReference type="Pfam" id="PF00580">
    <property type="entry name" value="UvrD-helicase"/>
    <property type="match status" value="1"/>
</dbReference>
<dbReference type="NCBIfam" id="NF041464">
    <property type="entry name" value="HelD_BACSU"/>
    <property type="match status" value="1"/>
</dbReference>
<reference evidence="8" key="1">
    <citation type="submission" date="2019-03" db="EMBL/GenBank/DDBJ databases">
        <title>Weissella sp. 26KH-42 Genome sequencing.</title>
        <authorList>
            <person name="Heo J."/>
            <person name="Kim S.-J."/>
            <person name="Kim J.-S."/>
            <person name="Hong S.-B."/>
            <person name="Kwon S.-W."/>
        </authorList>
    </citation>
    <scope>NUCLEOTIDE SEQUENCE [LARGE SCALE GENOMIC DNA]</scope>
    <source>
        <strain evidence="8">26KH-42</strain>
    </source>
</reference>
<evidence type="ECO:0000256" key="1">
    <source>
        <dbReference type="ARBA" id="ARBA00022741"/>
    </source>
</evidence>
<dbReference type="PANTHER" id="PTHR11070:SF17">
    <property type="entry name" value="DNA HELICASE IV"/>
    <property type="match status" value="1"/>
</dbReference>
<dbReference type="Gene3D" id="3.40.50.300">
    <property type="entry name" value="P-loop containing nucleotide triphosphate hydrolases"/>
    <property type="match status" value="3"/>
</dbReference>
<dbReference type="KEGG" id="wei:EQG49_07920"/>
<feature type="domain" description="UvrD-like helicase ATP-binding" evidence="6">
    <location>
        <begin position="208"/>
        <end position="600"/>
    </location>
</feature>
<gene>
    <name evidence="7" type="ORF">EQG49_07920</name>
</gene>
<evidence type="ECO:0000313" key="8">
    <source>
        <dbReference type="Proteomes" id="UP000292886"/>
    </source>
</evidence>
<dbReference type="AlphaFoldDB" id="A0A4P6YUJ7"/>
<dbReference type="PANTHER" id="PTHR11070">
    <property type="entry name" value="UVRD / RECB / PCRA DNA HELICASE FAMILY MEMBER"/>
    <property type="match status" value="1"/>
</dbReference>
<keyword evidence="1 5" id="KW-0547">Nucleotide-binding</keyword>
<dbReference type="PROSITE" id="PS51198">
    <property type="entry name" value="UVRD_HELICASE_ATP_BIND"/>
    <property type="match status" value="1"/>
</dbReference>
<dbReference type="GO" id="GO:0005524">
    <property type="term" value="F:ATP binding"/>
    <property type="evidence" value="ECO:0007669"/>
    <property type="project" value="UniProtKB-UniRule"/>
</dbReference>
<keyword evidence="4 5" id="KW-0067">ATP-binding</keyword>
<evidence type="ECO:0000256" key="2">
    <source>
        <dbReference type="ARBA" id="ARBA00022801"/>
    </source>
</evidence>
<evidence type="ECO:0000313" key="7">
    <source>
        <dbReference type="EMBL" id="QBO36396.1"/>
    </source>
</evidence>
<dbReference type="GO" id="GO:0000725">
    <property type="term" value="P:recombinational repair"/>
    <property type="evidence" value="ECO:0007669"/>
    <property type="project" value="TreeGrafter"/>
</dbReference>
<dbReference type="GO" id="GO:0043138">
    <property type="term" value="F:3'-5' DNA helicase activity"/>
    <property type="evidence" value="ECO:0007669"/>
    <property type="project" value="TreeGrafter"/>
</dbReference>
<dbReference type="GO" id="GO:0003677">
    <property type="term" value="F:DNA binding"/>
    <property type="evidence" value="ECO:0007669"/>
    <property type="project" value="InterPro"/>
</dbReference>
<evidence type="ECO:0000256" key="4">
    <source>
        <dbReference type="ARBA" id="ARBA00022840"/>
    </source>
</evidence>
<dbReference type="InterPro" id="IPR000212">
    <property type="entry name" value="DNA_helicase_UvrD/REP"/>
</dbReference>
<keyword evidence="3 5" id="KW-0347">Helicase</keyword>
<dbReference type="GO" id="GO:0005829">
    <property type="term" value="C:cytosol"/>
    <property type="evidence" value="ECO:0007669"/>
    <property type="project" value="TreeGrafter"/>
</dbReference>